<evidence type="ECO:0000256" key="3">
    <source>
        <dbReference type="ARBA" id="ARBA00022475"/>
    </source>
</evidence>
<dbReference type="PANTHER" id="PTHR33778:SF1">
    <property type="entry name" value="MAGNESIUM TRANSPORTER YHID-RELATED"/>
    <property type="match status" value="1"/>
</dbReference>
<dbReference type="InterPro" id="IPR003416">
    <property type="entry name" value="MgtC/SapB/SrpB/YhiD_fam"/>
</dbReference>
<dbReference type="PANTHER" id="PTHR33778">
    <property type="entry name" value="PROTEIN MGTC"/>
    <property type="match status" value="1"/>
</dbReference>
<reference evidence="9 10" key="1">
    <citation type="journal article" date="2016" name="Nat. Commun.">
        <title>Thousands of microbial genomes shed light on interconnected biogeochemical processes in an aquifer system.</title>
        <authorList>
            <person name="Anantharaman K."/>
            <person name="Brown C.T."/>
            <person name="Hug L.A."/>
            <person name="Sharon I."/>
            <person name="Castelle C.J."/>
            <person name="Probst A.J."/>
            <person name="Thomas B.C."/>
            <person name="Singh A."/>
            <person name="Wilkins M.J."/>
            <person name="Karaoz U."/>
            <person name="Brodie E.L."/>
            <person name="Williams K.H."/>
            <person name="Hubbard S.S."/>
            <person name="Banfield J.F."/>
        </authorList>
    </citation>
    <scope>NUCLEOTIDE SEQUENCE [LARGE SCALE GENOMIC DNA]</scope>
</reference>
<dbReference type="AlphaFoldDB" id="A0A1F6NYW2"/>
<proteinExistence type="inferred from homology"/>
<comment type="caution">
    <text evidence="9">The sequence shown here is derived from an EMBL/GenBank/DDBJ whole genome shotgun (WGS) entry which is preliminary data.</text>
</comment>
<keyword evidence="6 7" id="KW-0472">Membrane</keyword>
<evidence type="ECO:0000313" key="10">
    <source>
        <dbReference type="Proteomes" id="UP000178490"/>
    </source>
</evidence>
<dbReference type="Proteomes" id="UP000178490">
    <property type="component" value="Unassembled WGS sequence"/>
</dbReference>
<dbReference type="Pfam" id="PF02308">
    <property type="entry name" value="MgtC"/>
    <property type="match status" value="1"/>
</dbReference>
<evidence type="ECO:0000256" key="7">
    <source>
        <dbReference type="SAM" id="Phobius"/>
    </source>
</evidence>
<feature type="transmembrane region" description="Helical" evidence="7">
    <location>
        <begin position="42"/>
        <end position="61"/>
    </location>
</feature>
<dbReference type="GO" id="GO:0005886">
    <property type="term" value="C:plasma membrane"/>
    <property type="evidence" value="ECO:0007669"/>
    <property type="project" value="UniProtKB-SubCell"/>
</dbReference>
<dbReference type="PRINTS" id="PR01837">
    <property type="entry name" value="MGTCSAPBPROT"/>
</dbReference>
<organism evidence="9 10">
    <name type="scientific">Candidatus Magasanikbacteria bacterium RIFOXYD2_FULL_36_9</name>
    <dbReference type="NCBI Taxonomy" id="1798707"/>
    <lineage>
        <taxon>Bacteria</taxon>
        <taxon>Candidatus Magasanikiibacteriota</taxon>
    </lineage>
</organism>
<evidence type="ECO:0000256" key="2">
    <source>
        <dbReference type="ARBA" id="ARBA00009298"/>
    </source>
</evidence>
<evidence type="ECO:0000256" key="1">
    <source>
        <dbReference type="ARBA" id="ARBA00004651"/>
    </source>
</evidence>
<keyword evidence="4 7" id="KW-0812">Transmembrane</keyword>
<dbReference type="InterPro" id="IPR049177">
    <property type="entry name" value="MgtC_SapB_SrpB_YhiD_N"/>
</dbReference>
<feature type="transmembrane region" description="Helical" evidence="7">
    <location>
        <begin position="67"/>
        <end position="86"/>
    </location>
</feature>
<keyword evidence="5 7" id="KW-1133">Transmembrane helix</keyword>
<evidence type="ECO:0000256" key="4">
    <source>
        <dbReference type="ARBA" id="ARBA00022692"/>
    </source>
</evidence>
<name>A0A1F6NYW2_9BACT</name>
<evidence type="ECO:0000256" key="6">
    <source>
        <dbReference type="ARBA" id="ARBA00023136"/>
    </source>
</evidence>
<comment type="subcellular location">
    <subcellularLocation>
        <location evidence="1">Cell membrane</location>
        <topology evidence="1">Multi-pass membrane protein</topology>
    </subcellularLocation>
</comment>
<dbReference type="EMBL" id="MFRC01000060">
    <property type="protein sequence ID" value="OGH88844.1"/>
    <property type="molecule type" value="Genomic_DNA"/>
</dbReference>
<evidence type="ECO:0000256" key="5">
    <source>
        <dbReference type="ARBA" id="ARBA00022989"/>
    </source>
</evidence>
<comment type="similarity">
    <text evidence="2">Belongs to the MgtC/SapB family.</text>
</comment>
<protein>
    <recommendedName>
        <fullName evidence="8">MgtC/SapB/SrpB/YhiD N-terminal domain-containing protein</fullName>
    </recommendedName>
</protein>
<accession>A0A1F6NYW2</accession>
<sequence length="141" mass="15356">MIYNYLAAQDIWYILQILLAIVLGAILGVQRERWGKWAGPRTYALVCAGSALFTLLSRNFFTNNPAVIAGSIVTGIGFLGAGTILHKENRVEGLTTAAGLWMAAAIGMIVGVERYILASITTLIILLVLMIDDKSIHKEHK</sequence>
<keyword evidence="3" id="KW-1003">Cell membrane</keyword>
<feature type="transmembrane region" description="Helical" evidence="7">
    <location>
        <begin position="115"/>
        <end position="131"/>
    </location>
</feature>
<feature type="domain" description="MgtC/SapB/SrpB/YhiD N-terminal" evidence="8">
    <location>
        <begin position="17"/>
        <end position="132"/>
    </location>
</feature>
<feature type="transmembrane region" description="Helical" evidence="7">
    <location>
        <begin position="12"/>
        <end position="30"/>
    </location>
</feature>
<evidence type="ECO:0000259" key="8">
    <source>
        <dbReference type="Pfam" id="PF02308"/>
    </source>
</evidence>
<gene>
    <name evidence="9" type="ORF">A2537_02590</name>
</gene>
<evidence type="ECO:0000313" key="9">
    <source>
        <dbReference type="EMBL" id="OGH88844.1"/>
    </source>
</evidence>